<gene>
    <name evidence="2" type="ORF">DJ013_02215</name>
</gene>
<dbReference type="RefSeq" id="WP_111370156.1">
    <property type="nucleotide sequence ID" value="NZ_CP029480.1"/>
</dbReference>
<feature type="chain" id="PRO_5016454277" description="Transcriptional regulator" evidence="1">
    <location>
        <begin position="20"/>
        <end position="716"/>
    </location>
</feature>
<evidence type="ECO:0000313" key="2">
    <source>
        <dbReference type="EMBL" id="AWV97054.1"/>
    </source>
</evidence>
<protein>
    <recommendedName>
        <fullName evidence="4">Transcriptional regulator</fullName>
    </recommendedName>
</protein>
<feature type="signal peptide" evidence="1">
    <location>
        <begin position="1"/>
        <end position="19"/>
    </location>
</feature>
<accession>A0A2Z4G7A8</accession>
<proteinExistence type="predicted"/>
<dbReference type="EMBL" id="CP029480">
    <property type="protein sequence ID" value="AWV97054.1"/>
    <property type="molecule type" value="Genomic_DNA"/>
</dbReference>
<organism evidence="2 3">
    <name type="scientific">Arcticibacterium luteifluviistationis</name>
    <dbReference type="NCBI Taxonomy" id="1784714"/>
    <lineage>
        <taxon>Bacteria</taxon>
        <taxon>Pseudomonadati</taxon>
        <taxon>Bacteroidota</taxon>
        <taxon>Cytophagia</taxon>
        <taxon>Cytophagales</taxon>
        <taxon>Leadbetterellaceae</taxon>
        <taxon>Arcticibacterium</taxon>
    </lineage>
</organism>
<sequence>MRKSLLLSIFLLIGTTAFSQQEDKPFNQYTSVKYSVSEEFLAATPKKLVVDYNDGVYVLTDKGVFKEFPNNILSKDDSYSSIAEKIPTDIAVREGSGELYYLYADGFLSNAFAGRIGVKFDSKPDYQKMVINESGTVLLIGNKVSSLYDGNKKVGDIKNAEKLNKVYAFANSFYGHSESNIYKLVNNSWQKVYAGTGIKALAFDGQNIYVGTDKGYLGIDLKGKTIQKLESALPVPSIGKMALAPDKSLWFATAQGAFKKESDRYRYFASKRWLNNDEVIDMSIDNKGNVFLLTADGLNQIKSESMTLAAKATFFQDRIRKHFLRFGFVCAPRLTTPYDFSSEHIMDHDNDGLWTSFYLGSQAFRYATTGEKIAKRYAWESFAPFERIIDINPIEGFPARTFERTGYKVSDKDRWHDSQEEGWEWKGTTSSDEYIAYLFVASVMDQFVSESKEEKKRVANFMDAIMTHIITNDYKFIDNDGKPTTWGRWDPEYVDMYPKHVYDRKLNSTHLITGLQLAYKLTGKEIFKTEMYKMIDEYGYLNNMMASLKTMRADSIPYAGYTMGDSWNHSDDEMAFLTYWPMYHYALNDDLKKKYAWIIDEHWEVELPERNAAWNLLTYGTSGKINTEDVFWHLREFGLDQMEYKVKNSHRKDLKLLAPNFRDQTTEVLLTPGERRTHRHNANPFDLDGGSPGTSILAGDEYLLPYWMARYLGVLK</sequence>
<dbReference type="KEGG" id="als:DJ013_02215"/>
<name>A0A2Z4G7A8_9BACT</name>
<dbReference type="Gene3D" id="2.130.10.10">
    <property type="entry name" value="YVTN repeat-like/Quinoprotein amine dehydrogenase"/>
    <property type="match status" value="1"/>
</dbReference>
<evidence type="ECO:0000313" key="3">
    <source>
        <dbReference type="Proteomes" id="UP000249873"/>
    </source>
</evidence>
<dbReference type="AlphaFoldDB" id="A0A2Z4G7A8"/>
<evidence type="ECO:0000256" key="1">
    <source>
        <dbReference type="SAM" id="SignalP"/>
    </source>
</evidence>
<evidence type="ECO:0008006" key="4">
    <source>
        <dbReference type="Google" id="ProtNLM"/>
    </source>
</evidence>
<reference evidence="2 3" key="1">
    <citation type="submission" date="2018-05" db="EMBL/GenBank/DDBJ databases">
        <title>Complete genome sequence of Arcticibacterium luteifluviistationis SM1504T, a cytophagaceae bacterium isolated from Arctic surface seawater.</title>
        <authorList>
            <person name="Li Y."/>
            <person name="Qin Q.-L."/>
        </authorList>
    </citation>
    <scope>NUCLEOTIDE SEQUENCE [LARGE SCALE GENOMIC DNA]</scope>
    <source>
        <strain evidence="2 3">SM1504</strain>
    </source>
</reference>
<dbReference type="Proteomes" id="UP000249873">
    <property type="component" value="Chromosome"/>
</dbReference>
<keyword evidence="1" id="KW-0732">Signal</keyword>
<dbReference type="OrthoDB" id="610763at2"/>
<dbReference type="InterPro" id="IPR015943">
    <property type="entry name" value="WD40/YVTN_repeat-like_dom_sf"/>
</dbReference>
<keyword evidence="3" id="KW-1185">Reference proteome</keyword>